<dbReference type="SMART" id="SM00225">
    <property type="entry name" value="BTB"/>
    <property type="match status" value="1"/>
</dbReference>
<sequence>MFHSDDYDEFCGYSDSDVNSGSDRESMEEGSCYVDIKNKTQGRKLLAELASQRKNGEFLDVVVQVEGMEFPCHRAVLASTTYFKTMLSSNFTESTSKAVQLHGMDSSSFSKILDFLYTGEIRIGKDDVQDVLQTAHMLRFDTILQYCKKFIQDNLCPNNCLGVLRLAHMYDGLSDLKKSARTMAVSNFSEATEDEEFLSLSLEDLLDLLGVEDLKATTEDDVVSFVIRWLDHAPESREPAILKILPEIRLSCVKVSVLRKLESHPVIRESTECLAYITEARERHILGTQVEKEEARSSNRRGVSDKLAIIVGGWKAVNKPHLRDNDESEPLPVRPSPGPMQSIICLDPDNQQYYHIANLPTPANGYMGVASAGGHLYVTGGREKRLTTKGPHPVPSRQAFRYHFPSDKWLRLPDMPAGRAGHQSVVVDGKLFLVGGDAEDTSSYTVTMDYYDPEEDAWIKILVPPTLFTQSFTKLTMTTFGDKVVFITVTPTELERLFNLCVHLFDVKTNGWREADTFLGNAWAKVPDVFLPTSANGKLYIRAVYTETTHYSEQYIFDGEKETLNRDDKQYFMDDFLGARREYHYFSTKGKEIVDTISNYGFGNNYCPIKRAPLPFALFGQSFLEIQKSRIGWYCRDLAALVLEEE</sequence>
<evidence type="ECO:0000313" key="4">
    <source>
        <dbReference type="EMBL" id="EEN69840.1"/>
    </source>
</evidence>
<dbReference type="Pfam" id="PF07707">
    <property type="entry name" value="BACK"/>
    <property type="match status" value="1"/>
</dbReference>
<proteinExistence type="predicted"/>
<evidence type="ECO:0000256" key="1">
    <source>
        <dbReference type="ARBA" id="ARBA00022441"/>
    </source>
</evidence>
<dbReference type="eggNOG" id="KOG4441">
    <property type="taxonomic scope" value="Eukaryota"/>
</dbReference>
<evidence type="ECO:0000259" key="3">
    <source>
        <dbReference type="PROSITE" id="PS50097"/>
    </source>
</evidence>
<dbReference type="Gene3D" id="3.30.710.10">
    <property type="entry name" value="Potassium Channel Kv1.1, Chain A"/>
    <property type="match status" value="1"/>
</dbReference>
<dbReference type="PANTHER" id="PTHR24412:SF272">
    <property type="entry name" value="KELCH-LIKE PROTEIN DIABLO"/>
    <property type="match status" value="1"/>
</dbReference>
<gene>
    <name evidence="4" type="ORF">BRAFLDRAFT_72047</name>
</gene>
<keyword evidence="1" id="KW-0880">Kelch repeat</keyword>
<dbReference type="Gene3D" id="1.25.40.420">
    <property type="match status" value="1"/>
</dbReference>
<dbReference type="InterPro" id="IPR006652">
    <property type="entry name" value="Kelch_1"/>
</dbReference>
<evidence type="ECO:0000256" key="2">
    <source>
        <dbReference type="ARBA" id="ARBA00022737"/>
    </source>
</evidence>
<dbReference type="InterPro" id="IPR011333">
    <property type="entry name" value="SKP1/BTB/POZ_sf"/>
</dbReference>
<dbReference type="SUPFAM" id="SSF54695">
    <property type="entry name" value="POZ domain"/>
    <property type="match status" value="1"/>
</dbReference>
<name>C3XPG9_BRAFL</name>
<dbReference type="Pfam" id="PF01344">
    <property type="entry name" value="Kelch_1"/>
    <property type="match status" value="2"/>
</dbReference>
<accession>C3XPG9</accession>
<dbReference type="SUPFAM" id="SSF117281">
    <property type="entry name" value="Kelch motif"/>
    <property type="match status" value="1"/>
</dbReference>
<dbReference type="InParanoid" id="C3XPG9"/>
<dbReference type="InterPro" id="IPR011705">
    <property type="entry name" value="BACK"/>
</dbReference>
<keyword evidence="2" id="KW-0677">Repeat</keyword>
<organism evidence="4">
    <name type="scientific">Branchiostoma floridae</name>
    <name type="common">Florida lancelet</name>
    <name type="synonym">Amphioxus</name>
    <dbReference type="NCBI Taxonomy" id="7739"/>
    <lineage>
        <taxon>Eukaryota</taxon>
        <taxon>Metazoa</taxon>
        <taxon>Chordata</taxon>
        <taxon>Cephalochordata</taxon>
        <taxon>Leptocardii</taxon>
        <taxon>Amphioxiformes</taxon>
        <taxon>Branchiostomatidae</taxon>
        <taxon>Branchiostoma</taxon>
    </lineage>
</organism>
<dbReference type="Gene3D" id="2.120.10.80">
    <property type="entry name" value="Kelch-type beta propeller"/>
    <property type="match status" value="1"/>
</dbReference>
<dbReference type="Pfam" id="PF00651">
    <property type="entry name" value="BTB"/>
    <property type="match status" value="1"/>
</dbReference>
<dbReference type="SMART" id="SM00875">
    <property type="entry name" value="BACK"/>
    <property type="match status" value="1"/>
</dbReference>
<dbReference type="EMBL" id="GG666451">
    <property type="protein sequence ID" value="EEN69840.1"/>
    <property type="molecule type" value="Genomic_DNA"/>
</dbReference>
<dbReference type="PROSITE" id="PS50097">
    <property type="entry name" value="BTB"/>
    <property type="match status" value="1"/>
</dbReference>
<dbReference type="SMART" id="SM00612">
    <property type="entry name" value="Kelch"/>
    <property type="match status" value="1"/>
</dbReference>
<dbReference type="InterPro" id="IPR000210">
    <property type="entry name" value="BTB/POZ_dom"/>
</dbReference>
<feature type="domain" description="BTB" evidence="3">
    <location>
        <begin position="59"/>
        <end position="125"/>
    </location>
</feature>
<dbReference type="PANTHER" id="PTHR24412">
    <property type="entry name" value="KELCH PROTEIN"/>
    <property type="match status" value="1"/>
</dbReference>
<dbReference type="InterPro" id="IPR015915">
    <property type="entry name" value="Kelch-typ_b-propeller"/>
</dbReference>
<dbReference type="AlphaFoldDB" id="C3XPG9"/>
<reference evidence="4" key="1">
    <citation type="journal article" date="2008" name="Nature">
        <title>The amphioxus genome and the evolution of the chordate karyotype.</title>
        <authorList>
            <consortium name="US DOE Joint Genome Institute (JGI-PGF)"/>
            <person name="Putnam N.H."/>
            <person name="Butts T."/>
            <person name="Ferrier D.E.K."/>
            <person name="Furlong R.F."/>
            <person name="Hellsten U."/>
            <person name="Kawashima T."/>
            <person name="Robinson-Rechavi M."/>
            <person name="Shoguchi E."/>
            <person name="Terry A."/>
            <person name="Yu J.-K."/>
            <person name="Benito-Gutierrez E.L."/>
            <person name="Dubchak I."/>
            <person name="Garcia-Fernandez J."/>
            <person name="Gibson-Brown J.J."/>
            <person name="Grigoriev I.V."/>
            <person name="Horton A.C."/>
            <person name="de Jong P.J."/>
            <person name="Jurka J."/>
            <person name="Kapitonov V.V."/>
            <person name="Kohara Y."/>
            <person name="Kuroki Y."/>
            <person name="Lindquist E."/>
            <person name="Lucas S."/>
            <person name="Osoegawa K."/>
            <person name="Pennacchio L.A."/>
            <person name="Salamov A.A."/>
            <person name="Satou Y."/>
            <person name="Sauka-Spengler T."/>
            <person name="Schmutz J."/>
            <person name="Shin-I T."/>
            <person name="Toyoda A."/>
            <person name="Bronner-Fraser M."/>
            <person name="Fujiyama A."/>
            <person name="Holland L.Z."/>
            <person name="Holland P.W.H."/>
            <person name="Satoh N."/>
            <person name="Rokhsar D.S."/>
        </authorList>
    </citation>
    <scope>NUCLEOTIDE SEQUENCE [LARGE SCALE GENOMIC DNA]</scope>
    <source>
        <strain evidence="4">S238N-H82</strain>
        <tissue evidence="4">Testes</tissue>
    </source>
</reference>
<protein>
    <recommendedName>
        <fullName evidence="3">BTB domain-containing protein</fullName>
    </recommendedName>
</protein>